<dbReference type="PROSITE" id="PS51808">
    <property type="entry name" value="CHCH"/>
    <property type="match status" value="1"/>
</dbReference>
<reference evidence="3 4" key="1">
    <citation type="journal article" date="2023" name="IScience">
        <title>Expanded male sex-determining region conserved during the evolution of homothallism in the green alga Volvox.</title>
        <authorList>
            <person name="Yamamoto K."/>
            <person name="Matsuzaki R."/>
            <person name="Mahakham W."/>
            <person name="Heman W."/>
            <person name="Sekimoto H."/>
            <person name="Kawachi M."/>
            <person name="Minakuchi Y."/>
            <person name="Toyoda A."/>
            <person name="Nozaki H."/>
        </authorList>
    </citation>
    <scope>NUCLEOTIDE SEQUENCE [LARGE SCALE GENOMIC DNA]</scope>
    <source>
        <strain evidence="3 4">NIES-4468</strain>
    </source>
</reference>
<feature type="domain" description="GCK" evidence="2">
    <location>
        <begin position="54"/>
        <end position="134"/>
    </location>
</feature>
<feature type="compositionally biased region" description="Basic and acidic residues" evidence="1">
    <location>
        <begin position="125"/>
        <end position="141"/>
    </location>
</feature>
<dbReference type="InterPro" id="IPR012891">
    <property type="entry name" value="GCK_dom"/>
</dbReference>
<name>A0ABQ5SE86_9CHLO</name>
<evidence type="ECO:0000259" key="2">
    <source>
        <dbReference type="SMART" id="SM01227"/>
    </source>
</evidence>
<proteinExistence type="predicted"/>
<dbReference type="PANTHER" id="PTHR34357:SF2">
    <property type="entry name" value="F26F24.3-RELATED"/>
    <property type="match status" value="1"/>
</dbReference>
<organism evidence="3 4">
    <name type="scientific">Volvox africanus</name>
    <dbReference type="NCBI Taxonomy" id="51714"/>
    <lineage>
        <taxon>Eukaryota</taxon>
        <taxon>Viridiplantae</taxon>
        <taxon>Chlorophyta</taxon>
        <taxon>core chlorophytes</taxon>
        <taxon>Chlorophyceae</taxon>
        <taxon>CS clade</taxon>
        <taxon>Chlamydomonadales</taxon>
        <taxon>Volvocaceae</taxon>
        <taxon>Volvox</taxon>
    </lineage>
</organism>
<dbReference type="EMBL" id="BSDZ01000079">
    <property type="protein sequence ID" value="GLI68238.1"/>
    <property type="molecule type" value="Genomic_DNA"/>
</dbReference>
<sequence length="141" mass="15721">MYEKDAAPSSAATANEDAVPQTTDDNSTSSDSIGGDLKTNLRPSVEEENGRDMSRCPICQFIEAGECKVQHQTWVQCRTEAKAAGKDYIEECQDHFKAFLQCAIEHRDYYEPFLEMLGGMSDEEGGNKTEAQDRKDGNEQQ</sequence>
<protein>
    <recommendedName>
        <fullName evidence="2">GCK domain-containing protein</fullName>
    </recommendedName>
</protein>
<evidence type="ECO:0000256" key="1">
    <source>
        <dbReference type="SAM" id="MobiDB-lite"/>
    </source>
</evidence>
<evidence type="ECO:0000313" key="4">
    <source>
        <dbReference type="Proteomes" id="UP001165090"/>
    </source>
</evidence>
<dbReference type="Pfam" id="PF07802">
    <property type="entry name" value="GCK"/>
    <property type="match status" value="1"/>
</dbReference>
<feature type="region of interest" description="Disordered" evidence="1">
    <location>
        <begin position="1"/>
        <end position="49"/>
    </location>
</feature>
<dbReference type="SMART" id="SM01227">
    <property type="entry name" value="GCK"/>
    <property type="match status" value="1"/>
</dbReference>
<dbReference type="PANTHER" id="PTHR34357">
    <property type="entry name" value="F7A19.14 PROTEIN-RELATED"/>
    <property type="match status" value="1"/>
</dbReference>
<dbReference type="Gene3D" id="1.10.287.2900">
    <property type="match status" value="1"/>
</dbReference>
<gene>
    <name evidence="3" type="ORF">VaNZ11_012590</name>
</gene>
<accession>A0ABQ5SE86</accession>
<comment type="caution">
    <text evidence="3">The sequence shown here is derived from an EMBL/GenBank/DDBJ whole genome shotgun (WGS) entry which is preliminary data.</text>
</comment>
<dbReference type="Proteomes" id="UP001165090">
    <property type="component" value="Unassembled WGS sequence"/>
</dbReference>
<keyword evidence="4" id="KW-1185">Reference proteome</keyword>
<feature type="compositionally biased region" description="Low complexity" evidence="1">
    <location>
        <begin position="22"/>
        <end position="32"/>
    </location>
</feature>
<evidence type="ECO:0000313" key="3">
    <source>
        <dbReference type="EMBL" id="GLI68238.1"/>
    </source>
</evidence>
<feature type="region of interest" description="Disordered" evidence="1">
    <location>
        <begin position="119"/>
        <end position="141"/>
    </location>
</feature>